<dbReference type="AlphaFoldDB" id="A0A506UC27"/>
<dbReference type="Gene3D" id="1.20.5.160">
    <property type="entry name" value="Bacterial aa3 type cytochrome c oxidase subunit IV"/>
    <property type="match status" value="1"/>
</dbReference>
<dbReference type="InterPro" id="IPR012422">
    <property type="entry name" value="Cyt_c_oxidase_su4_bac-aa3"/>
</dbReference>
<proteinExistence type="predicted"/>
<dbReference type="Proteomes" id="UP000320314">
    <property type="component" value="Unassembled WGS sequence"/>
</dbReference>
<dbReference type="InterPro" id="IPR036596">
    <property type="entry name" value="Cyt-C_aa3_sf"/>
</dbReference>
<keyword evidence="3" id="KW-1185">Reference proteome</keyword>
<protein>
    <submittedName>
        <fullName evidence="2">Aa3-type cytochrome c oxidase subunit IV</fullName>
    </submittedName>
</protein>
<dbReference type="EMBL" id="VHLH01000005">
    <property type="protein sequence ID" value="TPW30671.1"/>
    <property type="molecule type" value="Genomic_DNA"/>
</dbReference>
<dbReference type="OrthoDB" id="9812071at2"/>
<evidence type="ECO:0000313" key="2">
    <source>
        <dbReference type="EMBL" id="TPW30671.1"/>
    </source>
</evidence>
<reference evidence="2 3" key="1">
    <citation type="submission" date="2019-06" db="EMBL/GenBank/DDBJ databases">
        <authorList>
            <person name="Li M."/>
        </authorList>
    </citation>
    <scope>NUCLEOTIDE SEQUENCE [LARGE SCALE GENOMIC DNA]</scope>
    <source>
        <strain evidence="2 3">BGMRC6574</strain>
    </source>
</reference>
<evidence type="ECO:0000259" key="1">
    <source>
        <dbReference type="Pfam" id="PF07835"/>
    </source>
</evidence>
<gene>
    <name evidence="2" type="ORF">FJU11_04405</name>
</gene>
<dbReference type="RefSeq" id="WP_141165810.1">
    <property type="nucleotide sequence ID" value="NZ_VHLH01000005.1"/>
</dbReference>
<comment type="caution">
    <text evidence="2">The sequence shown here is derived from an EMBL/GenBank/DDBJ whole genome shotgun (WGS) entry which is preliminary data.</text>
</comment>
<name>A0A506UC27_9HYPH</name>
<sequence length="74" mass="8036">MGAQQSHPAELGAEMDYEEHEKSYNVFTNIAKYGAMHVATLLIAMAFGFLAGAGFIPAFILLVILTAVGYMLLR</sequence>
<dbReference type="Pfam" id="PF07835">
    <property type="entry name" value="COX4_pro_2"/>
    <property type="match status" value="1"/>
</dbReference>
<dbReference type="SUPFAM" id="SSF81469">
    <property type="entry name" value="Bacterial aa3 type cytochrome c oxidase subunit IV"/>
    <property type="match status" value="1"/>
</dbReference>
<evidence type="ECO:0000313" key="3">
    <source>
        <dbReference type="Proteomes" id="UP000320314"/>
    </source>
</evidence>
<organism evidence="2 3">
    <name type="scientific">Pararhizobium mangrovi</name>
    <dbReference type="NCBI Taxonomy" id="2590452"/>
    <lineage>
        <taxon>Bacteria</taxon>
        <taxon>Pseudomonadati</taxon>
        <taxon>Pseudomonadota</taxon>
        <taxon>Alphaproteobacteria</taxon>
        <taxon>Hyphomicrobiales</taxon>
        <taxon>Rhizobiaceae</taxon>
        <taxon>Rhizobium/Agrobacterium group</taxon>
        <taxon>Pararhizobium</taxon>
    </lineage>
</organism>
<accession>A0A506UC27</accession>
<feature type="domain" description="Cytochrome c oxidase subunit IV bacterial aa3 type" evidence="1">
    <location>
        <begin position="8"/>
        <end position="49"/>
    </location>
</feature>